<feature type="transmembrane region" description="Helical" evidence="2">
    <location>
        <begin position="52"/>
        <end position="74"/>
    </location>
</feature>
<reference evidence="3 4" key="1">
    <citation type="submission" date="2020-05" db="EMBL/GenBank/DDBJ databases">
        <title>Genome sequencing of Spirosoma sp. TS118.</title>
        <authorList>
            <person name="Lee J.-H."/>
            <person name="Jeong S."/>
            <person name="Zhao L."/>
            <person name="Jung J.-H."/>
            <person name="Kim M.-K."/>
            <person name="Lim S."/>
        </authorList>
    </citation>
    <scope>NUCLEOTIDE SEQUENCE [LARGE SCALE GENOMIC DNA]</scope>
    <source>
        <strain evidence="3 4">TS118</strain>
    </source>
</reference>
<accession>A0A6M5Y2T8</accession>
<feature type="transmembrane region" description="Helical" evidence="2">
    <location>
        <begin position="184"/>
        <end position="200"/>
    </location>
</feature>
<feature type="transmembrane region" description="Helical" evidence="2">
    <location>
        <begin position="307"/>
        <end position="328"/>
    </location>
</feature>
<dbReference type="Proteomes" id="UP000502756">
    <property type="component" value="Chromosome"/>
</dbReference>
<dbReference type="RefSeq" id="WP_171738776.1">
    <property type="nucleotide sequence ID" value="NZ_CP053435.1"/>
</dbReference>
<evidence type="ECO:0000313" key="4">
    <source>
        <dbReference type="Proteomes" id="UP000502756"/>
    </source>
</evidence>
<keyword evidence="2" id="KW-1133">Transmembrane helix</keyword>
<proteinExistence type="predicted"/>
<feature type="compositionally biased region" description="Gly residues" evidence="1">
    <location>
        <begin position="376"/>
        <end position="390"/>
    </location>
</feature>
<name>A0A6M5Y2T8_9BACT</name>
<evidence type="ECO:0000256" key="1">
    <source>
        <dbReference type="SAM" id="MobiDB-lite"/>
    </source>
</evidence>
<evidence type="ECO:0000256" key="2">
    <source>
        <dbReference type="SAM" id="Phobius"/>
    </source>
</evidence>
<feature type="transmembrane region" description="Helical" evidence="2">
    <location>
        <begin position="158"/>
        <end position="178"/>
    </location>
</feature>
<keyword evidence="2" id="KW-0812">Transmembrane</keyword>
<feature type="transmembrane region" description="Helical" evidence="2">
    <location>
        <begin position="80"/>
        <end position="100"/>
    </location>
</feature>
<evidence type="ECO:0008006" key="5">
    <source>
        <dbReference type="Google" id="ProtNLM"/>
    </source>
</evidence>
<dbReference type="EMBL" id="CP053435">
    <property type="protein sequence ID" value="QJW88937.1"/>
    <property type="molecule type" value="Genomic_DNA"/>
</dbReference>
<organism evidence="3 4">
    <name type="scientific">Spirosoma taeanense</name>
    <dbReference type="NCBI Taxonomy" id="2735870"/>
    <lineage>
        <taxon>Bacteria</taxon>
        <taxon>Pseudomonadati</taxon>
        <taxon>Bacteroidota</taxon>
        <taxon>Cytophagia</taxon>
        <taxon>Cytophagales</taxon>
        <taxon>Cytophagaceae</taxon>
        <taxon>Spirosoma</taxon>
    </lineage>
</organism>
<keyword evidence="2" id="KW-0472">Membrane</keyword>
<sequence>MKLYNESWVKNRDIVQQANQWHRQSLLTDEQLDRIRQAYPINFWRPNPFVEIGLFLFTMVAMVGGYALLALLLGELFDTVFGLFNLLMAIGTGTLAYVMINRRQYYHNGVDNALIIGTAALAVAAVTSLLPSSPPFWTICAIALPVLLALVWYAGDTLVMFVALVMFYGLIFDGLLEFSWGRPALPFVLIVVSEVAFQAAKRAERRPYYADAFNLTEWVALIVLVASGNYFVVREINGLLLPSAPGQPVFADAPEIGLAALFWVLTLAIPVAYLWQGLARKNRMLLILGGVGLIAAVATVQEYTEWVPLNVALTLGGLILIGMAVGVIRFLQQPRNGFTDVPDEESPNEFFTNVETIGAMQAATGTQHGPNDKLRYGGGDFGGGGSEGKY</sequence>
<feature type="transmembrane region" description="Helical" evidence="2">
    <location>
        <begin position="284"/>
        <end position="301"/>
    </location>
</feature>
<feature type="transmembrane region" description="Helical" evidence="2">
    <location>
        <begin position="253"/>
        <end position="275"/>
    </location>
</feature>
<dbReference type="KEGG" id="stae:HNV11_05835"/>
<gene>
    <name evidence="3" type="ORF">HNV11_05835</name>
</gene>
<keyword evidence="4" id="KW-1185">Reference proteome</keyword>
<feature type="transmembrane region" description="Helical" evidence="2">
    <location>
        <begin position="112"/>
        <end position="130"/>
    </location>
</feature>
<dbReference type="AlphaFoldDB" id="A0A6M5Y2T8"/>
<feature type="transmembrane region" description="Helical" evidence="2">
    <location>
        <begin position="136"/>
        <end position="153"/>
    </location>
</feature>
<feature type="transmembrane region" description="Helical" evidence="2">
    <location>
        <begin position="212"/>
        <end position="233"/>
    </location>
</feature>
<evidence type="ECO:0000313" key="3">
    <source>
        <dbReference type="EMBL" id="QJW88937.1"/>
    </source>
</evidence>
<feature type="region of interest" description="Disordered" evidence="1">
    <location>
        <begin position="364"/>
        <end position="390"/>
    </location>
</feature>
<protein>
    <recommendedName>
        <fullName evidence="5">DUF2157 domain-containing protein</fullName>
    </recommendedName>
</protein>